<evidence type="ECO:0000256" key="7">
    <source>
        <dbReference type="ARBA" id="ARBA00023125"/>
    </source>
</evidence>
<evidence type="ECO:0000256" key="8">
    <source>
        <dbReference type="ARBA" id="ARBA00023163"/>
    </source>
</evidence>
<feature type="domain" description="C2H2-type" evidence="12">
    <location>
        <begin position="2450"/>
        <end position="2478"/>
    </location>
</feature>
<evidence type="ECO:0000256" key="9">
    <source>
        <dbReference type="ARBA" id="ARBA00023242"/>
    </source>
</evidence>
<keyword evidence="5" id="KW-0862">Zinc</keyword>
<dbReference type="Proteomes" id="UP000298787">
    <property type="component" value="Chromosome 14"/>
</dbReference>
<feature type="domain" description="C2H2-type" evidence="12">
    <location>
        <begin position="5066"/>
        <end position="5093"/>
    </location>
</feature>
<feature type="compositionally biased region" description="Basic and acidic residues" evidence="11">
    <location>
        <begin position="4332"/>
        <end position="4347"/>
    </location>
</feature>
<feature type="compositionally biased region" description="Polar residues" evidence="11">
    <location>
        <begin position="4402"/>
        <end position="4414"/>
    </location>
</feature>
<feature type="domain" description="C2H2-type" evidence="12">
    <location>
        <begin position="4888"/>
        <end position="4915"/>
    </location>
</feature>
<dbReference type="PANTHER" id="PTHR47772">
    <property type="entry name" value="ZINC FINGER PROTEIN 200"/>
    <property type="match status" value="1"/>
</dbReference>
<feature type="domain" description="C2H2-type" evidence="12">
    <location>
        <begin position="2576"/>
        <end position="2603"/>
    </location>
</feature>
<feature type="domain" description="C2H2-type" evidence="12">
    <location>
        <begin position="5206"/>
        <end position="5233"/>
    </location>
</feature>
<feature type="domain" description="C2H2-type" evidence="12">
    <location>
        <begin position="2479"/>
        <end position="2506"/>
    </location>
</feature>
<evidence type="ECO:0000256" key="10">
    <source>
        <dbReference type="PROSITE-ProRule" id="PRU00042"/>
    </source>
</evidence>
<feature type="domain" description="C2H2-type" evidence="12">
    <location>
        <begin position="1006"/>
        <end position="1033"/>
    </location>
</feature>
<protein>
    <submittedName>
        <fullName evidence="13">Zinc finger protein 208</fullName>
    </submittedName>
</protein>
<feature type="domain" description="C2H2-type" evidence="12">
    <location>
        <begin position="5234"/>
        <end position="5261"/>
    </location>
</feature>
<feature type="compositionally biased region" description="Basic and acidic residues" evidence="11">
    <location>
        <begin position="4626"/>
        <end position="4636"/>
    </location>
</feature>
<feature type="region of interest" description="Disordered" evidence="11">
    <location>
        <begin position="404"/>
        <end position="434"/>
    </location>
</feature>
<keyword evidence="7" id="KW-0238">DNA-binding</keyword>
<feature type="compositionally biased region" description="Polar residues" evidence="11">
    <location>
        <begin position="811"/>
        <end position="822"/>
    </location>
</feature>
<feature type="domain" description="C2H2-type" evidence="12">
    <location>
        <begin position="2161"/>
        <end position="2188"/>
    </location>
</feature>
<feature type="compositionally biased region" description="Basic and acidic residues" evidence="11">
    <location>
        <begin position="1231"/>
        <end position="1268"/>
    </location>
</feature>
<feature type="region of interest" description="Disordered" evidence="11">
    <location>
        <begin position="4534"/>
        <end position="4669"/>
    </location>
</feature>
<feature type="region of interest" description="Disordered" evidence="11">
    <location>
        <begin position="568"/>
        <end position="759"/>
    </location>
</feature>
<organism evidence="13 14">
    <name type="scientific">Collichthys lucidus</name>
    <name type="common">Big head croaker</name>
    <name type="synonym">Sciaena lucida</name>
    <dbReference type="NCBI Taxonomy" id="240159"/>
    <lineage>
        <taxon>Eukaryota</taxon>
        <taxon>Metazoa</taxon>
        <taxon>Chordata</taxon>
        <taxon>Craniata</taxon>
        <taxon>Vertebrata</taxon>
        <taxon>Euteleostomi</taxon>
        <taxon>Actinopterygii</taxon>
        <taxon>Neopterygii</taxon>
        <taxon>Teleostei</taxon>
        <taxon>Neoteleostei</taxon>
        <taxon>Acanthomorphata</taxon>
        <taxon>Eupercaria</taxon>
        <taxon>Sciaenidae</taxon>
        <taxon>Collichthys</taxon>
    </lineage>
</organism>
<dbReference type="SMART" id="SM00355">
    <property type="entry name" value="ZnF_C2H2"/>
    <property type="match status" value="60"/>
</dbReference>
<feature type="compositionally biased region" description="Polar residues" evidence="11">
    <location>
        <begin position="3391"/>
        <end position="3404"/>
    </location>
</feature>
<feature type="compositionally biased region" description="Polar residues" evidence="11">
    <location>
        <begin position="648"/>
        <end position="695"/>
    </location>
</feature>
<dbReference type="FunFam" id="3.30.160.60:FF:000446">
    <property type="entry name" value="Zinc finger protein"/>
    <property type="match status" value="1"/>
</dbReference>
<keyword evidence="14" id="KW-1185">Reference proteome</keyword>
<feature type="region of interest" description="Disordered" evidence="11">
    <location>
        <begin position="4402"/>
        <end position="4427"/>
    </location>
</feature>
<evidence type="ECO:0000256" key="6">
    <source>
        <dbReference type="ARBA" id="ARBA00023015"/>
    </source>
</evidence>
<feature type="domain" description="C2H2-type" evidence="12">
    <location>
        <begin position="2234"/>
        <end position="2261"/>
    </location>
</feature>
<feature type="domain" description="C2H2-type" evidence="12">
    <location>
        <begin position="1744"/>
        <end position="1771"/>
    </location>
</feature>
<feature type="domain" description="C2H2-type" evidence="12">
    <location>
        <begin position="2713"/>
        <end position="2740"/>
    </location>
</feature>
<evidence type="ECO:0000256" key="5">
    <source>
        <dbReference type="ARBA" id="ARBA00022833"/>
    </source>
</evidence>
<evidence type="ECO:0000259" key="12">
    <source>
        <dbReference type="PROSITE" id="PS50157"/>
    </source>
</evidence>
<feature type="domain" description="C2H2-type" evidence="12">
    <location>
        <begin position="1034"/>
        <end position="1064"/>
    </location>
</feature>
<feature type="compositionally biased region" description="Basic and acidic residues" evidence="11">
    <location>
        <begin position="726"/>
        <end position="742"/>
    </location>
</feature>
<feature type="domain" description="C2H2-type" evidence="12">
    <location>
        <begin position="2518"/>
        <end position="2545"/>
    </location>
</feature>
<feature type="domain" description="C2H2-type" evidence="12">
    <location>
        <begin position="3355"/>
        <end position="3382"/>
    </location>
</feature>
<feature type="compositionally biased region" description="Polar residues" evidence="11">
    <location>
        <begin position="4579"/>
        <end position="4589"/>
    </location>
</feature>
<dbReference type="InterPro" id="IPR036236">
    <property type="entry name" value="Znf_C2H2_sf"/>
</dbReference>
<feature type="region of interest" description="Disordered" evidence="11">
    <location>
        <begin position="2837"/>
        <end position="2858"/>
    </location>
</feature>
<feature type="compositionally biased region" description="Basic and acidic residues" evidence="11">
    <location>
        <begin position="611"/>
        <end position="635"/>
    </location>
</feature>
<dbReference type="PANTHER" id="PTHR47772:SF13">
    <property type="entry name" value="GASTRULA ZINC FINGER PROTEIN XLCGF49.1-LIKE-RELATED"/>
    <property type="match status" value="1"/>
</dbReference>
<feature type="domain" description="C2H2-type" evidence="12">
    <location>
        <begin position="2335"/>
        <end position="2362"/>
    </location>
</feature>
<dbReference type="FunFam" id="3.30.160.60:FF:000110">
    <property type="entry name" value="Zinc finger protein-like"/>
    <property type="match status" value="1"/>
</dbReference>
<feature type="compositionally biased region" description="Basic and acidic residues" evidence="11">
    <location>
        <begin position="5401"/>
        <end position="5414"/>
    </location>
</feature>
<feature type="region of interest" description="Disordered" evidence="11">
    <location>
        <begin position="1322"/>
        <end position="1345"/>
    </location>
</feature>
<feature type="region of interest" description="Disordered" evidence="11">
    <location>
        <begin position="5366"/>
        <end position="5414"/>
    </location>
</feature>
<feature type="compositionally biased region" description="Basic and acidic residues" evidence="11">
    <location>
        <begin position="526"/>
        <end position="541"/>
    </location>
</feature>
<comment type="subcellular location">
    <subcellularLocation>
        <location evidence="1">Nucleus</location>
    </subcellularLocation>
</comment>
<feature type="region of interest" description="Disordered" evidence="11">
    <location>
        <begin position="3495"/>
        <end position="3516"/>
    </location>
</feature>
<dbReference type="PROSITE" id="PS50157">
    <property type="entry name" value="ZINC_FINGER_C2H2_2"/>
    <property type="match status" value="45"/>
</dbReference>
<keyword evidence="8" id="KW-0804">Transcription</keyword>
<dbReference type="GO" id="GO:0003677">
    <property type="term" value="F:DNA binding"/>
    <property type="evidence" value="ECO:0007669"/>
    <property type="project" value="UniProtKB-KW"/>
</dbReference>
<feature type="domain" description="C2H2-type" evidence="12">
    <location>
        <begin position="1283"/>
        <end position="1310"/>
    </location>
</feature>
<feature type="compositionally biased region" description="Acidic residues" evidence="11">
    <location>
        <begin position="2058"/>
        <end position="2073"/>
    </location>
</feature>
<dbReference type="InterPro" id="IPR017956">
    <property type="entry name" value="AT_hook_DNA-bd_motif"/>
</dbReference>
<feature type="domain" description="C2H2-type" evidence="12">
    <location>
        <begin position="2008"/>
        <end position="2036"/>
    </location>
</feature>
<feature type="compositionally biased region" description="Basic and acidic residues" evidence="11">
    <location>
        <begin position="468"/>
        <end position="477"/>
    </location>
</feature>
<feature type="domain" description="C2H2-type" evidence="12">
    <location>
        <begin position="3971"/>
        <end position="3998"/>
    </location>
</feature>
<feature type="compositionally biased region" description="Polar residues" evidence="11">
    <location>
        <begin position="1869"/>
        <end position="1883"/>
    </location>
</feature>
<feature type="region of interest" description="Disordered" evidence="11">
    <location>
        <begin position="3152"/>
        <end position="3181"/>
    </location>
</feature>
<feature type="region of interest" description="Disordered" evidence="11">
    <location>
        <begin position="4706"/>
        <end position="4765"/>
    </location>
</feature>
<feature type="compositionally biased region" description="Polar residues" evidence="11">
    <location>
        <begin position="4728"/>
        <end position="4738"/>
    </location>
</feature>
<evidence type="ECO:0000313" key="14">
    <source>
        <dbReference type="Proteomes" id="UP000298787"/>
    </source>
</evidence>
<feature type="region of interest" description="Disordered" evidence="11">
    <location>
        <begin position="1231"/>
        <end position="1275"/>
    </location>
</feature>
<keyword evidence="2" id="KW-0479">Metal-binding</keyword>
<feature type="region of interest" description="Disordered" evidence="11">
    <location>
        <begin position="1867"/>
        <end position="1887"/>
    </location>
</feature>
<keyword evidence="6" id="KW-0805">Transcription regulation</keyword>
<feature type="domain" description="C2H2-type" evidence="12">
    <location>
        <begin position="2188"/>
        <end position="2215"/>
    </location>
</feature>
<keyword evidence="4 10" id="KW-0863">Zinc-finger</keyword>
<feature type="compositionally biased region" description="Basic and acidic residues" evidence="11">
    <location>
        <begin position="4739"/>
        <end position="4752"/>
    </location>
</feature>
<dbReference type="FunFam" id="3.30.160.60:FF:000176">
    <property type="entry name" value="zinc finger protein 70"/>
    <property type="match status" value="1"/>
</dbReference>
<feature type="domain" description="C2H2-type" evidence="12">
    <location>
        <begin position="1455"/>
        <end position="1477"/>
    </location>
</feature>
<evidence type="ECO:0000313" key="13">
    <source>
        <dbReference type="EMBL" id="TKS81890.1"/>
    </source>
</evidence>
<feature type="region of interest" description="Disordered" evidence="11">
    <location>
        <begin position="2039"/>
        <end position="2073"/>
    </location>
</feature>
<feature type="domain" description="C2H2-type" evidence="12">
    <location>
        <begin position="4997"/>
        <end position="5024"/>
    </location>
</feature>
<dbReference type="PROSITE" id="PS00028">
    <property type="entry name" value="ZINC_FINGER_C2H2_1"/>
    <property type="match status" value="40"/>
</dbReference>
<feature type="domain" description="C2H2-type" evidence="12">
    <location>
        <begin position="1924"/>
        <end position="1951"/>
    </location>
</feature>
<feature type="region of interest" description="Disordered" evidence="11">
    <location>
        <begin position="4785"/>
        <end position="4810"/>
    </location>
</feature>
<feature type="compositionally biased region" description="Polar residues" evidence="11">
    <location>
        <begin position="2846"/>
        <end position="2855"/>
    </location>
</feature>
<feature type="region of interest" description="Disordered" evidence="11">
    <location>
        <begin position="4943"/>
        <end position="4978"/>
    </location>
</feature>
<dbReference type="GO" id="GO:0005634">
    <property type="term" value="C:nucleus"/>
    <property type="evidence" value="ECO:0007669"/>
    <property type="project" value="UniProtKB-SubCell"/>
</dbReference>
<feature type="domain" description="C2H2-type" evidence="12">
    <location>
        <begin position="1546"/>
        <end position="1573"/>
    </location>
</feature>
<name>A0A4U5V3X1_COLLU</name>
<feature type="domain" description="C2H2-type" evidence="12">
    <location>
        <begin position="5302"/>
        <end position="5329"/>
    </location>
</feature>
<dbReference type="SMART" id="SM00384">
    <property type="entry name" value="AT_hook"/>
    <property type="match status" value="3"/>
</dbReference>
<dbReference type="EMBL" id="CM014091">
    <property type="protein sequence ID" value="TKS81890.1"/>
    <property type="molecule type" value="Genomic_DNA"/>
</dbReference>
<feature type="domain" description="C2H2-type" evidence="12">
    <location>
        <begin position="2293"/>
        <end position="2322"/>
    </location>
</feature>
<feature type="compositionally biased region" description="Low complexity" evidence="11">
    <location>
        <begin position="4534"/>
        <end position="4545"/>
    </location>
</feature>
<feature type="compositionally biased region" description="Basic and acidic residues" evidence="11">
    <location>
        <begin position="486"/>
        <end position="518"/>
    </location>
</feature>
<feature type="region of interest" description="Disordered" evidence="11">
    <location>
        <begin position="3391"/>
        <end position="3411"/>
    </location>
</feature>
<feature type="domain" description="C2H2-type" evidence="12">
    <location>
        <begin position="2362"/>
        <end position="2389"/>
    </location>
</feature>
<evidence type="ECO:0000256" key="11">
    <source>
        <dbReference type="SAM" id="MobiDB-lite"/>
    </source>
</evidence>
<feature type="domain" description="C2H2-type" evidence="12">
    <location>
        <begin position="3450"/>
        <end position="3477"/>
    </location>
</feature>
<feature type="compositionally biased region" description="Polar residues" evidence="11">
    <location>
        <begin position="743"/>
        <end position="759"/>
    </location>
</feature>
<evidence type="ECO:0000256" key="3">
    <source>
        <dbReference type="ARBA" id="ARBA00022737"/>
    </source>
</evidence>
<feature type="compositionally biased region" description="Polar residues" evidence="11">
    <location>
        <begin position="4484"/>
        <end position="4496"/>
    </location>
</feature>
<feature type="region of interest" description="Disordered" evidence="11">
    <location>
        <begin position="466"/>
        <end position="554"/>
    </location>
</feature>
<feature type="domain" description="C2H2-type" evidence="12">
    <location>
        <begin position="1892"/>
        <end position="1919"/>
    </location>
</feature>
<dbReference type="InterPro" id="IPR050636">
    <property type="entry name" value="C2H2-ZF_domain-containing"/>
</dbReference>
<feature type="domain" description="C2H2-type" evidence="12">
    <location>
        <begin position="3047"/>
        <end position="3074"/>
    </location>
</feature>
<feature type="domain" description="C2H2-type" evidence="12">
    <location>
        <begin position="2262"/>
        <end position="2284"/>
    </location>
</feature>
<sequence>MELAYHIGTTSMLQHLKRKYPFDDLSGRPETRIIRQNRLQKDGKTEFKPESPNITLLAAALDPKFRKLKFLPAHQAFSVKSTVQTMAVLGAKEQAARNDGFRDLDASRHKKVPACSGFYSDPTHIIWIVLECPGKGLGRNPYFQASQRMAEWDSYFHNLPPLSSDPNTLRRTSESEESISQHIENFIGHHDFPGTVASHETLATNSNFNKNLYSNHNIENSSSDCQRSYKETLWQGDGEQMEEDFLQKCGNGDIDFATDGLSTSESFAADLQGVKQDCEMPSTSLLEDYSDVSSCSDADVGEAKSSCKFMASNSVPKPKSDVTIKQSSSDRLTCTEKTTLTTESPCPNMSETNVILPSPSNVKAVENIVECAHGKTENPENPVGRNTGHTQSLTANMVTTTGSETAVDRNSDGCQGRKQKDDVESDGIEIYPDGNDEEQITATAANIMTTIDNEQDNLDKKVLRKKIKESSGQKEGFENPNSTDGQDMKEDEKSKSHVLEAERKELGSVENENFDKQKSQNLNSTHDQHEYLETVYQEKEIQSNTSQSLPSIKMSDCEDATHELKECTSTLKSNSHDVKSDGLFSEDSDKNEQSVASHSEPSLGPKGLNTDVKREKELTSSPEKKTTTSPTERDCSGPVVMSDKEQEGTFSAEKTNTTSPDSSCNGPQVTSDKNKQGIASHTESSLQPNSPNTDINPYLEKEMTSPPEKKTTIAPTDPDYSGPVMTRDHEEQECTSTLEKKNVTSSPDLSCNGSSVTSESLSLDTCHKNKQDIASHTNSGLQPDGSYIDLNSCLEKEKTSPVENTNTTTTPDQQQSLHQSSVALEPESLGGDVENTRESFEELETSTEEPTDHGILYGEPLSTEDSSCDTYETKVDTSQYKDTSLAVRDYNSTNHLERQAPQLKSSIQMRKHLQPVVIVETLEPINGLTNSYHCAGCQHTTNNVDHLIEHHHCCHSVCNFQFCKTCNLYLMSNDETEKHFCGVTKKRPLLPSESSLPKKRRHYGRHNCTRCGLVFSKILHYVKHMRTHTGKTPFKCVDCGLYFAQPASLHRHKRVPGRCKKAKPLLTNSDAVISKTKTSTQKDLAPNEPYANLPDCYVKLVDICKTNLWSVFGKTFTTAERPKKEKVQKEETLVSPNSCTTKLSGEKTKEENETTQKYQCPLCPRFFKYSYNRARHLRDCIKVAIRGGKNRISGKYRCPLCCGSFTSTSGRYRHIKAFCFRECINRLAKERAQSRESTDQKKTKEIEQKCKSTENEQKTFSKELEQKKQAPPVLTAPKPVPRYKCNHCPAVFCHASGKYRHMKKHELFKLTGKIIRHLVTHKNKKNKATQLEEKPQLKPEQSFESVKEQNEPKQVTCSLCKEVFNDGQVLRKHCLTHISGSSSHQCPFCKVHFSNRRYLLRHMIKHTGDKPFSCTNCGKQFYRNLYLTLHSQKCLPAQTVDPVTFEFDIKKKGPHHCSSCPRVFSKKNRLISHLRGHKIGSLLLCSRCGQYFGHRKLKQHQERNCLGEKHNTGLSPNSNINKSTTPTSQKVQEIASQSKATKLLQLKCPHCTKRFRFRSLLLRHLVSHTGVQPYACKHCGHRFGTQTMRLQHEVVCDGVYREEQSKSKSGMPALRDSGKKPQTEGEAEYKCKFCTKTFMKSRSLRRHILTHNEVKPYRCKACDSCFSRYDHLKVHQTRCKGKRSRLEVCIPKISLDDVGKGWKNKFGIESSKQPTYECKICSRSFPTQSKLSRHNTMFHTIKLFKCTGCGSGFSHEKSLKKHRKVKKCKKVSKETNVSLTQRPDSPTENATEPVRNRVLQRIQPHFNKKKCRFGHISRKTTTQQLEAPLKADIDFALNDSVLVFKDGSKTTGTGVLQTNFSCKDDFMDDSSQTSEGNETQSSSSKDKKAVQYQCSECDQSFTDGLMLISHLEDHGRQEQEKKRNTCTKCGRVCTSPGNLEKHMKWHGIEKTHSCPDCNSMFYTTAELQAHKTCHESNRPHACKLCNQRFWTRQTLCIHYSEDHPDDVYNCRFCNKTYAVKKSLTRHYKKWHQNELKVSTVQEKNHTEQQSSSQVSTADESDEDEDNCSNDSDSDSAPYFPCHVCGKTFPTSESLEDHQRCHLGEKPHECAECGRCFYQASQLQQHQRMHKSEFQCQACGRGFVSLFALRKHKHTHGKSRPYRCSKCHFSFTGPTQLAEHMSTHREENFPCDICNRVFRSKSSRAEHRLSHSKSVSKEGPKISERSSVFNKELKYRCGVCSERFRDPEQLSEHGCMAAKERPYSCSDCDKHFLHASHLKKHRTTHQKLWINREYPCNQCNNSFSSPQHFLGHLKNHLHTPAEIKCEAEVGGLSHSFICPVCQECFVSAAELIVHFSTHPEGKFECKFCEMKFSSGDKLKEHERHHLTTSSKFKCTKCGQSFLGSVAYCEHHCPRQQHAVKYEPSNPLSKAPLKNPTPGEEEEIDVTGEDLYNCPICSMQFFSKSGLLEHQNKQHQTEKPFRCEFCGKAFAMRRYLKEHERRHSLKSAAQDASQIAANEFKCTQCPSAFSTAQDLSLHMRLHAEKEGGKYRCDMCYKSFKQLSLLKQHQESHVGQVVYECTECDKAFAFPHLLEEHQQTHAGSSNLVLFLLAQHHICSAEEPCTAVCPPPPESSWLLLGRMSAEHHLLLPSGHCGSTLRDNSNGAAVGGALPLHVAIQGIPQETSFHDHKSWISLYMPAMMLGFQGSTSSSAKVYRCVACSATFTGLASLLVHQATHASGLSKGSSPAQSNNNPHESLFASMDSSSDHPSAPALLPESPSPSFYICDCGEEFQDFSLMLEHKRSHVSQLQLMQPLDNNGVPSGTENAFSTQHVSFSPTVTQPDMDLSCPSTSRSPTAKPSALIDHKTDMNLQDDIAIVTAPQGQCTPPQDDIEKQLENMSTTAMQISETVEDMHFGDKTNSFHTSENGENLPRKNALMKLLASAYMKQFPAAQSQNHNDNTVNPKQEAIPVDITPETKPVAPINDLSVAQLRRLLAKPGIKTKAPSISRVLESSKKKVVSLTKAFSPVVVLETRQKLKDPGNNGTYGKYQCGRCRRVFQNLDKLTEHHFLHKKERIKCCRHCKQLIIGRLPLPDNHVCPQLGNKTMQLSKSSKNKLPQKLVPFHSLNNTRKVFFCPLCKHSYARRWNLKMHKCQGPRPAVPQQVSSSGLTDAEEAGSQMSKSVAVGTEVTGHIKVEMTSQSSIQSEASQLAWTHPAKSFSPFCSKSSVMEQHNDAALCGISLQQDEEISSWEAAEIDDEDSNEGQWTMPLDDEMEVLNSIVKAGTDGEGQHPTSLRYFVRDGVKRYPCNRCQKTYSRPSTLRRHLRLCGFRPRGPGTVAQGGNPAHPLNPSNVRPMFACFVCGRSFNRKDNMMAHRKRCQLQRTMTNVDIATVEQSTSGNATNSQTQEDDGGWGIMSLPSVLPRRVTCECGVGFTSPRLLLEHLQKHAQESYTCPTCGETVNSWADYEVHLQIHMHPQHLMKGLQPQRSQPLLLRFQQQPSQQQQKPPPQPRSGACKPAIKPVRCPVCLRWFGTVDGLQKHLLTHKQSETYRCDVCQDSEVCFRPIRVLHSLPTTRPCLTSSGATIQSRAESGLQGSQSHSMNTGAAFTETWLNRPNKRIRSPNDFWTAIGRDGLASTRLLPNHAFCTVCKVDLDISHQGAAGVPECKIKDYKAEATVLKVHLCVCSDAFICITHYSSADLAAFKLAVSITTSYVVSLSIEQWPVTELTVLVVFAFIPTSVSIRTRCSTGLHSTPVNTTMHSHIMERGRQQTLKSLTEDSMGMELISTGRFCFSCEQIFASRKCVEEHMCSAASFICSCGTEFTEYKDMLEHSTTHEPGHQVLDHQTIKKRRIEKRIEEEQQLKRLETGEVFWKVPKLDNVASISLPMKAGLQASITSAHMPQIAMQSSQISQVPELYPSVSQPYFLPNPVSSQKEMNNIFANVGTPTVDLWTLYQPVVLIQTVRSFSKKKPYACGKCGQCFMTKTSLVYHHSSHVTDKVSGCIGCGLLLSSKKLVPRFHVCNSPCTASKFRLITARPLKSNKLNLSGTDWSRNVSAGWPQGASSLQVKSQTLSMAKTGGQTPRATSTLQLKSQNIRPYNQNNQGLHVTASLKGQSARAFTHFSPLSVKRLGLNPSASSKISHRLPVTPSRQWKMSTNSASGVSSKLMATPTASKGFMCKVCHLPFETAQLLQRHKCIKAQEFMAQHVRAGKHYKLKRVTPSASPNPLHMNGDRKFVVAASGNVKKTQVMAVGLGRGQGEVPVNGKTEVEMDDDCYVVESGPNKPAEMIYQPLVIKLTNVSWSIVYTAAMITSRGGHHRAATTRRASTDDEIPEDKRCSEEDLDSRCGEEMKATELTQPSLESHSSGHTESDGLVNAETFGGTNCQHGEHVSPHVGMEAKSQMTSASVCSSTTDSHGQPVGVRKKRGRPRKKNTLMINDKEDLASAGVDPVQHEEISTTIPLPTCLENHKSVDVPNDVDGPLIINNSTHNEMSGPHTVSDSKVDESVPVLPKRRRGRPKKSEIAAFKMMVAKCAAASPPAASANPNAISRPTRRLRSRGEQHPSTQDGETDSKVDPKKTETTPPESSNMLNFQRPKRRRAKLDGQQVPVKVPRLDVSQEASSILRNEAGCEERAEADKQVTLNTDKQEADTNGKSNQHSPQPEEIQKQQTKLEERALPQITLLSKPATEHEVIPLESLNSLKLVTQSNDSMMKESADSEASQSKTSSESPKNTILQNIEPSNKDDVTSSERPPKPAEIPPSCESGEYGDRAGSFKSCVRANYTMTTPQLDLRSPNGQRTTFRRKRGGKRRRKTVMLQRTHPVEGYEGSDDTQQKIDCGDVNEANLDDKSSVTYTDKGGKTLLKCGYCGHTFKFLSQFIIHQRIHTGERPFKCPECGKGFSKNSNLNLHLKTHRKSNIYQKCPFCKIKFSCSEYPSHMKMHENVLDQESENKKCEKRSRGTDHENSPGSQDTSFLREKRKKSLPSALIRHVRVHTGEKPYKCDICGKAFGQAYFLRVHELTHWSVKRYNCTRCEKSFTHYSNAKNHTCRPPESSEDFQPNRRVKPSLTYTCHICKNIFDHLQEFNSHMRTHTGAKLYRCLYCDKLFGVLSEFSSHRSQCRGREKRLHFHNKRRGDNVINTVHSACTQIASSPLMVANCETQKKKPQTSRKKRSANLKKPFQSTVIPAHPLSHLVSKLNKLDNRSDPRKYLCPSCGRLFRHMGRLRAHMLTHAPGQSYTCACCGKTLENWKKLWHHQRIHRQRRGRFTCSQCGQGFRFVEPYKKHMSEHPEFQWIQVRPKKVFLPYQCDQCRCSFRTLDLLFNHQLCHSSTQETHKASDFDLSIDDHTQQPSRKMFSPPTNNHVVTLVSEDPEENSSPVSSLSRYSDSNQGLDLGKTHHPSSTHSIKDNETSHDRTDENALGKLITPLRTVKRHITQNASISNEESSDGVQCAVCGSTYPAISDLYHHYLQHARGQL</sequence>
<feature type="region of interest" description="Disordered" evidence="11">
    <location>
        <begin position="5340"/>
        <end position="5359"/>
    </location>
</feature>
<feature type="region of interest" description="Disordered" evidence="11">
    <location>
        <begin position="4484"/>
        <end position="4519"/>
    </location>
</feature>
<feature type="domain" description="C2H2-type" evidence="12">
    <location>
        <begin position="5025"/>
        <end position="5043"/>
    </location>
</feature>
<feature type="compositionally biased region" description="Polar residues" evidence="11">
    <location>
        <begin position="5371"/>
        <end position="5387"/>
    </location>
</feature>
<feature type="compositionally biased region" description="Polar residues" evidence="11">
    <location>
        <begin position="2737"/>
        <end position="2753"/>
    </location>
</feature>
<gene>
    <name evidence="13" type="ORF">D9C73_015997</name>
</gene>
<dbReference type="Gene3D" id="3.30.160.60">
    <property type="entry name" value="Classic Zinc Finger"/>
    <property type="match status" value="29"/>
</dbReference>
<feature type="domain" description="C2H2-type" evidence="12">
    <location>
        <begin position="2133"/>
        <end position="2160"/>
    </location>
</feature>
<feature type="region of interest" description="Disordered" evidence="11">
    <location>
        <begin position="2737"/>
        <end position="2772"/>
    </location>
</feature>
<dbReference type="Pfam" id="PF00096">
    <property type="entry name" value="zf-C2H2"/>
    <property type="match status" value="14"/>
</dbReference>
<feature type="compositionally biased region" description="Basic and acidic residues" evidence="11">
    <location>
        <begin position="4943"/>
        <end position="4962"/>
    </location>
</feature>
<feature type="domain" description="C2H2-type" evidence="12">
    <location>
        <begin position="2548"/>
        <end position="2575"/>
    </location>
</feature>
<evidence type="ECO:0000256" key="4">
    <source>
        <dbReference type="ARBA" id="ARBA00022771"/>
    </source>
</evidence>
<feature type="compositionally biased region" description="Polar residues" evidence="11">
    <location>
        <begin position="344"/>
        <end position="355"/>
    </location>
</feature>
<feature type="compositionally biased region" description="Polar residues" evidence="11">
    <location>
        <begin position="2039"/>
        <end position="2057"/>
    </location>
</feature>
<dbReference type="InterPro" id="IPR013087">
    <property type="entry name" value="Znf_C2H2_type"/>
</dbReference>
<feature type="domain" description="C2H2-type" evidence="12">
    <location>
        <begin position="1384"/>
        <end position="1411"/>
    </location>
</feature>
<feature type="region of interest" description="Disordered" evidence="11">
    <location>
        <begin position="336"/>
        <end position="355"/>
    </location>
</feature>
<accession>A0A4U5V3X1</accession>
<feature type="domain" description="C2H2-type" evidence="12">
    <location>
        <begin position="4860"/>
        <end position="4887"/>
    </location>
</feature>
<feature type="region of interest" description="Disordered" evidence="11">
    <location>
        <begin position="4317"/>
        <end position="4347"/>
    </location>
</feature>
<proteinExistence type="predicted"/>
<feature type="domain" description="C2H2-type" evidence="12">
    <location>
        <begin position="1716"/>
        <end position="1740"/>
    </location>
</feature>
<feature type="region of interest" description="Disordered" evidence="11">
    <location>
        <begin position="797"/>
        <end position="868"/>
    </location>
</feature>
<feature type="domain" description="C2H2-type" evidence="12">
    <location>
        <begin position="2107"/>
        <end position="2134"/>
    </location>
</feature>
<dbReference type="FunFam" id="3.30.160.60:FF:002343">
    <property type="entry name" value="Zinc finger protein 33A"/>
    <property type="match status" value="3"/>
</dbReference>
<feature type="domain" description="C2H2-type" evidence="12">
    <location>
        <begin position="5263"/>
        <end position="5285"/>
    </location>
</feature>
<feature type="compositionally biased region" description="Basic and acidic residues" evidence="11">
    <location>
        <begin position="699"/>
        <end position="711"/>
    </location>
</feature>
<reference evidence="13 14" key="1">
    <citation type="submission" date="2019-01" db="EMBL/GenBank/DDBJ databases">
        <title>Genome Assembly of Collichthys lucidus.</title>
        <authorList>
            <person name="Cai M."/>
            <person name="Xiao S."/>
        </authorList>
    </citation>
    <scope>NUCLEOTIDE SEQUENCE [LARGE SCALE GENOMIC DNA]</scope>
    <source>
        <strain evidence="13">JT15FE1705JMU</strain>
        <tissue evidence="13">Muscle</tissue>
    </source>
</reference>
<feature type="domain" description="C2H2-type" evidence="12">
    <location>
        <begin position="1657"/>
        <end position="1684"/>
    </location>
</feature>
<feature type="compositionally biased region" description="Basic and acidic residues" evidence="11">
    <location>
        <begin position="4568"/>
        <end position="4578"/>
    </location>
</feature>
<feature type="compositionally biased region" description="Low complexity" evidence="11">
    <location>
        <begin position="4716"/>
        <end position="4727"/>
    </location>
</feature>
<evidence type="ECO:0000256" key="1">
    <source>
        <dbReference type="ARBA" id="ARBA00004123"/>
    </source>
</evidence>
<feature type="domain" description="C2H2-type" evidence="12">
    <location>
        <begin position="1952"/>
        <end position="1979"/>
    </location>
</feature>
<feature type="domain" description="C2H2-type" evidence="12">
    <location>
        <begin position="1629"/>
        <end position="1656"/>
    </location>
</feature>
<feature type="domain" description="C2H2-type" evidence="12">
    <location>
        <begin position="1412"/>
        <end position="1430"/>
    </location>
</feature>
<dbReference type="SUPFAM" id="SSF57667">
    <property type="entry name" value="beta-beta-alpha zinc fingers"/>
    <property type="match status" value="22"/>
</dbReference>
<feature type="domain" description="C2H2-type" evidence="12">
    <location>
        <begin position="2079"/>
        <end position="2106"/>
    </location>
</feature>
<dbReference type="STRING" id="240159.A0A4U5V3X1"/>
<evidence type="ECO:0000256" key="2">
    <source>
        <dbReference type="ARBA" id="ARBA00022723"/>
    </source>
</evidence>
<keyword evidence="9" id="KW-0539">Nucleus</keyword>
<dbReference type="GO" id="GO:0008270">
    <property type="term" value="F:zinc ion binding"/>
    <property type="evidence" value="ECO:0007669"/>
    <property type="project" value="UniProtKB-KW"/>
</dbReference>
<feature type="compositionally biased region" description="Basic residues" evidence="11">
    <location>
        <begin position="4798"/>
        <end position="4810"/>
    </location>
</feature>
<feature type="domain" description="C2H2-type" evidence="12">
    <location>
        <begin position="3304"/>
        <end position="3325"/>
    </location>
</feature>
<keyword evidence="3" id="KW-0677">Repeat</keyword>